<dbReference type="STRING" id="860235.AOZ06_00475"/>
<keyword evidence="1" id="KW-1133">Transmembrane helix</keyword>
<keyword evidence="1" id="KW-0812">Transmembrane</keyword>
<dbReference type="KEGG" id="kphy:AOZ06_00475"/>
<feature type="transmembrane region" description="Helical" evidence="1">
    <location>
        <begin position="55"/>
        <end position="77"/>
    </location>
</feature>
<keyword evidence="3" id="KW-1185">Reference proteome</keyword>
<evidence type="ECO:0000313" key="3">
    <source>
        <dbReference type="Proteomes" id="UP000063699"/>
    </source>
</evidence>
<protein>
    <submittedName>
        <fullName evidence="2">Uncharacterized protein</fullName>
    </submittedName>
</protein>
<evidence type="ECO:0000256" key="1">
    <source>
        <dbReference type="SAM" id="Phobius"/>
    </source>
</evidence>
<dbReference type="Proteomes" id="UP000063699">
    <property type="component" value="Chromosome"/>
</dbReference>
<evidence type="ECO:0000313" key="2">
    <source>
        <dbReference type="EMBL" id="ALG05605.1"/>
    </source>
</evidence>
<accession>A0A0N9HI46</accession>
<reference evidence="2 3" key="1">
    <citation type="submission" date="2015-07" db="EMBL/GenBank/DDBJ databases">
        <title>Genome sequencing of Kibdelosporangium phytohabitans.</title>
        <authorList>
            <person name="Qin S."/>
            <person name="Xing K."/>
        </authorList>
    </citation>
    <scope>NUCLEOTIDE SEQUENCE [LARGE SCALE GENOMIC DNA]</scope>
    <source>
        <strain evidence="2 3">KLBMP1111</strain>
    </source>
</reference>
<feature type="transmembrane region" description="Helical" evidence="1">
    <location>
        <begin position="89"/>
        <end position="106"/>
    </location>
</feature>
<feature type="transmembrane region" description="Helical" evidence="1">
    <location>
        <begin position="27"/>
        <end position="48"/>
    </location>
</feature>
<organism evidence="2 3">
    <name type="scientific">Kibdelosporangium phytohabitans</name>
    <dbReference type="NCBI Taxonomy" id="860235"/>
    <lineage>
        <taxon>Bacteria</taxon>
        <taxon>Bacillati</taxon>
        <taxon>Actinomycetota</taxon>
        <taxon>Actinomycetes</taxon>
        <taxon>Pseudonocardiales</taxon>
        <taxon>Pseudonocardiaceae</taxon>
        <taxon>Kibdelosporangium</taxon>
    </lineage>
</organism>
<feature type="transmembrane region" description="Helical" evidence="1">
    <location>
        <begin position="113"/>
        <end position="135"/>
    </location>
</feature>
<dbReference type="EMBL" id="CP012752">
    <property type="protein sequence ID" value="ALG05605.1"/>
    <property type="molecule type" value="Genomic_DNA"/>
</dbReference>
<keyword evidence="1" id="KW-0472">Membrane</keyword>
<proteinExistence type="predicted"/>
<sequence length="251" mass="27031">MGFAVLATAPVWPVLQPREPIADELLAPAEVAVIVPVVLAFPVAWALLARTRQRGWLVGWVLVALVLTWSSWTAHFGDYASPPDVDDGLRWYLLTAATAVVAGAAIDAHRLDLTWALGAACWVAGLVLTTMVPVLDGAPMPPEDAVLPLPPGMTVVANQGTCEDSCQRTLLVTATGVRADDLATRLGEHLRQAKGWQVEFIGFTARPQVECRPNGWLADPYELCAGITVDNQPEGVAEIRLGYANRHNPIY</sequence>
<name>A0A0N9HI46_9PSEU</name>
<gene>
    <name evidence="2" type="ORF">AOZ06_00475</name>
</gene>
<dbReference type="AlphaFoldDB" id="A0A0N9HI46"/>